<accession>D2R0X4</accession>
<dbReference type="SUPFAM" id="SSF53187">
    <property type="entry name" value="Zn-dependent exopeptidases"/>
    <property type="match status" value="1"/>
</dbReference>
<evidence type="ECO:0000256" key="4">
    <source>
        <dbReference type="ARBA" id="ARBA00022801"/>
    </source>
</evidence>
<evidence type="ECO:0000256" key="8">
    <source>
        <dbReference type="SAM" id="MobiDB-lite"/>
    </source>
</evidence>
<dbReference type="PANTHER" id="PTHR11705:SF143">
    <property type="entry name" value="SLL0236 PROTEIN"/>
    <property type="match status" value="1"/>
</dbReference>
<feature type="compositionally biased region" description="Basic and acidic residues" evidence="8">
    <location>
        <begin position="196"/>
        <end position="208"/>
    </location>
</feature>
<evidence type="ECO:0000313" key="12">
    <source>
        <dbReference type="Proteomes" id="UP000001887"/>
    </source>
</evidence>
<dbReference type="KEGG" id="psl:Psta_3804"/>
<feature type="signal peptide" evidence="9">
    <location>
        <begin position="1"/>
        <end position="46"/>
    </location>
</feature>
<organism evidence="11 12">
    <name type="scientific">Pirellula staleyi (strain ATCC 27377 / DSM 6068 / ICPB 4128)</name>
    <name type="common">Pirella staleyi</name>
    <dbReference type="NCBI Taxonomy" id="530564"/>
    <lineage>
        <taxon>Bacteria</taxon>
        <taxon>Pseudomonadati</taxon>
        <taxon>Planctomycetota</taxon>
        <taxon>Planctomycetia</taxon>
        <taxon>Pirellulales</taxon>
        <taxon>Pirellulaceae</taxon>
        <taxon>Pirellula</taxon>
    </lineage>
</organism>
<dbReference type="STRING" id="530564.Psta_3804"/>
<evidence type="ECO:0000259" key="10">
    <source>
        <dbReference type="PROSITE" id="PS52035"/>
    </source>
</evidence>
<dbReference type="PANTHER" id="PTHR11705">
    <property type="entry name" value="PROTEASE FAMILY M14 CARBOXYPEPTIDASE A,B"/>
    <property type="match status" value="1"/>
</dbReference>
<feature type="domain" description="Peptidase M14" evidence="10">
    <location>
        <begin position="69"/>
        <end position="422"/>
    </location>
</feature>
<protein>
    <submittedName>
        <fullName evidence="11">Peptidase M14 carboxypeptidase A</fullName>
    </submittedName>
</protein>
<keyword evidence="12" id="KW-1185">Reference proteome</keyword>
<gene>
    <name evidence="11" type="ordered locus">Psta_3804</name>
</gene>
<dbReference type="GO" id="GO:0004181">
    <property type="term" value="F:metallocarboxypeptidase activity"/>
    <property type="evidence" value="ECO:0007669"/>
    <property type="project" value="InterPro"/>
</dbReference>
<evidence type="ECO:0000256" key="3">
    <source>
        <dbReference type="ARBA" id="ARBA00022670"/>
    </source>
</evidence>
<dbReference type="GO" id="GO:0006508">
    <property type="term" value="P:proteolysis"/>
    <property type="evidence" value="ECO:0007669"/>
    <property type="project" value="UniProtKB-KW"/>
</dbReference>
<dbReference type="AlphaFoldDB" id="D2R0X4"/>
<keyword evidence="6" id="KW-0482">Metalloprotease</keyword>
<comment type="similarity">
    <text evidence="2 7">Belongs to the peptidase M14 family.</text>
</comment>
<dbReference type="GO" id="GO:0008270">
    <property type="term" value="F:zinc ion binding"/>
    <property type="evidence" value="ECO:0007669"/>
    <property type="project" value="InterPro"/>
</dbReference>
<keyword evidence="4" id="KW-0378">Hydrolase</keyword>
<keyword evidence="11" id="KW-0121">Carboxypeptidase</keyword>
<dbReference type="HOGENOM" id="CLU_028657_0_0_0"/>
<dbReference type="SMART" id="SM00631">
    <property type="entry name" value="Zn_pept"/>
    <property type="match status" value="1"/>
</dbReference>
<dbReference type="CDD" id="cd06905">
    <property type="entry name" value="M14-like"/>
    <property type="match status" value="1"/>
</dbReference>
<dbReference type="Pfam" id="PF00246">
    <property type="entry name" value="Peptidase_M14"/>
    <property type="match status" value="2"/>
</dbReference>
<evidence type="ECO:0000256" key="2">
    <source>
        <dbReference type="ARBA" id="ARBA00005988"/>
    </source>
</evidence>
<evidence type="ECO:0000313" key="11">
    <source>
        <dbReference type="EMBL" id="ADB18459.1"/>
    </source>
</evidence>
<proteinExistence type="inferred from homology"/>
<dbReference type="InterPro" id="IPR000834">
    <property type="entry name" value="Peptidase_M14"/>
</dbReference>
<dbReference type="PROSITE" id="PS52035">
    <property type="entry name" value="PEPTIDASE_M14"/>
    <property type="match status" value="1"/>
</dbReference>
<comment type="cofactor">
    <cofactor evidence="1">
        <name>Zn(2+)</name>
        <dbReference type="ChEBI" id="CHEBI:29105"/>
    </cofactor>
</comment>
<reference evidence="11 12" key="1">
    <citation type="journal article" date="2009" name="Stand. Genomic Sci.">
        <title>Complete genome sequence of Pirellula staleyi type strain (ATCC 27377).</title>
        <authorList>
            <person name="Clum A."/>
            <person name="Tindall B.J."/>
            <person name="Sikorski J."/>
            <person name="Ivanova N."/>
            <person name="Mavrommatis K."/>
            <person name="Lucas S."/>
            <person name="Glavina del Rio T."/>
            <person name="Nolan M."/>
            <person name="Chen F."/>
            <person name="Tice H."/>
            <person name="Pitluck S."/>
            <person name="Cheng J.F."/>
            <person name="Chertkov O."/>
            <person name="Brettin T."/>
            <person name="Han C."/>
            <person name="Detter J.C."/>
            <person name="Kuske C."/>
            <person name="Bruce D."/>
            <person name="Goodwin L."/>
            <person name="Ovchinikova G."/>
            <person name="Pati A."/>
            <person name="Mikhailova N."/>
            <person name="Chen A."/>
            <person name="Palaniappan K."/>
            <person name="Land M."/>
            <person name="Hauser L."/>
            <person name="Chang Y.J."/>
            <person name="Jeffries C.D."/>
            <person name="Chain P."/>
            <person name="Rohde M."/>
            <person name="Goker M."/>
            <person name="Bristow J."/>
            <person name="Eisen J.A."/>
            <person name="Markowitz V."/>
            <person name="Hugenholtz P."/>
            <person name="Kyrpides N.C."/>
            <person name="Klenk H.P."/>
            <person name="Lapidus A."/>
        </authorList>
    </citation>
    <scope>NUCLEOTIDE SEQUENCE [LARGE SCALE GENOMIC DNA]</scope>
    <source>
        <strain evidence="12">ATCC 27377 / DSM 6068 / ICPB 4128</strain>
    </source>
</reference>
<keyword evidence="3" id="KW-0645">Protease</keyword>
<evidence type="ECO:0000256" key="5">
    <source>
        <dbReference type="ARBA" id="ARBA00022833"/>
    </source>
</evidence>
<name>D2R0X4_PIRSD</name>
<feature type="region of interest" description="Disordered" evidence="8">
    <location>
        <begin position="179"/>
        <end position="247"/>
    </location>
</feature>
<keyword evidence="5" id="KW-0862">Zinc</keyword>
<evidence type="ECO:0000256" key="1">
    <source>
        <dbReference type="ARBA" id="ARBA00001947"/>
    </source>
</evidence>
<evidence type="ECO:0000256" key="7">
    <source>
        <dbReference type="PROSITE-ProRule" id="PRU01379"/>
    </source>
</evidence>
<dbReference type="Gene3D" id="3.40.630.10">
    <property type="entry name" value="Zn peptidases"/>
    <property type="match status" value="1"/>
</dbReference>
<sequence length="605" mass="67777" precursor="true">MSSSSTIAYQAFSFRYRTLQNVNTMKFVSCLLATIVLLTSIAAATAADPKGYITAGAPSNPKVKAIWNKYHDYAESTRMMRDLAAAYPEFAKLESAGKTVGDREMWVLTVTNFAKGDASSRPGMWIDGAIHANEIQATEVVLYTAWYLLESRASNEVIEKLLDERVFFLMPMMSPDSRDAHFYEPNTTHSPRTGQRPKDDDGDGRVDEDGPDDLDGDGSITLMRVRDPRGNLKSDPEIPGRMIPVKPGEKGEFRIIGQEGLDDDGDGEVNEDGDGFYDPNRDWAWNWQPNHIQNGAHRYPYSILENRHIAEFITKYPNIVGGQSYHNAGGMILRGPGAKTDNFEPADIRIYDQLAERGGKVLPGYRYINIANDLYEVYGGEIDWLHQVRGLFVFSNELFTPFNFFRTTGHEGFFGSSETQHLFDKYLLLSEGFSPWKEIDHPQFGKVEVGGMRKNWLRQPPSFLLEEECHRNMAFTLYHADELPLVSITEVAMVDLGGGVKQITAVIENPKICPTHSAIDVRRKITRPDLVSLVGDKLEVHSALIADEPLFTSPREQERKPAEVKLDRIDGRGGVYVRWIISGGENLEVKVSSVKGGSDSKKVNP</sequence>
<evidence type="ECO:0000256" key="6">
    <source>
        <dbReference type="ARBA" id="ARBA00023049"/>
    </source>
</evidence>
<feature type="compositionally biased region" description="Basic and acidic residues" evidence="8">
    <location>
        <begin position="224"/>
        <end position="238"/>
    </location>
</feature>
<evidence type="ECO:0000256" key="9">
    <source>
        <dbReference type="SAM" id="SignalP"/>
    </source>
</evidence>
<dbReference type="Proteomes" id="UP000001887">
    <property type="component" value="Chromosome"/>
</dbReference>
<feature type="active site" description="Proton donor/acceptor" evidence="7">
    <location>
        <position position="397"/>
    </location>
</feature>
<dbReference type="EMBL" id="CP001848">
    <property type="protein sequence ID" value="ADB18459.1"/>
    <property type="molecule type" value="Genomic_DNA"/>
</dbReference>
<dbReference type="eggNOG" id="COG2866">
    <property type="taxonomic scope" value="Bacteria"/>
</dbReference>
<feature type="chain" id="PRO_5003035339" evidence="9">
    <location>
        <begin position="47"/>
        <end position="605"/>
    </location>
</feature>
<keyword evidence="9" id="KW-0732">Signal</keyword>
<dbReference type="GO" id="GO:0005615">
    <property type="term" value="C:extracellular space"/>
    <property type="evidence" value="ECO:0007669"/>
    <property type="project" value="TreeGrafter"/>
</dbReference>